<sequence length="526" mass="55041">MTPPPWLILLRTLTLTLTLTLALTPSVKGTPTPSIFARDSDRTCSAGQDLKQCGASFPDNICCREDETCVSLAAATTILCCPESASCGSLKPITCNVQAQNATRDPDVQLKTTVFDVDLPGCGDGCCPFGFSCQDDDDGGKQCTMDQDQTVSPEEKERGDDSKSSSSPPPSSTSSSAPSTAGSATATATATDDTSSPSTGPTETQASSVTGTADPGQDSDSDSGSGSGSDPSGPDTTAIIGGVVGACAALLLVSVSVFVCLRRRAKRRAGREPDMVHGRNISEPITKPDTYRSEFMLRRPGSSADSAHHDRDQAQGPPIRGFFGRGSHTTITATAHNNHDNNNNNNNSNNRLSIPNRFASEVSPNPSVAESFASFGDGNVSYFNNNNSSSSSSSRNNNNSNDDDDTVTLRSVGARLPPIRSMKASGHKVRAKSSHLRPELAVPGRGLRDSAASQTQGQGYLNIFADPFTAHGEEDYAAAGGGGSGRDPSAAHAHAHSRSLSRETRFSILMRQADLGDVQNAFTWGV</sequence>
<gene>
    <name evidence="4" type="ORF">GMORB2_6153</name>
</gene>
<feature type="compositionally biased region" description="Basic and acidic residues" evidence="1">
    <location>
        <begin position="153"/>
        <end position="163"/>
    </location>
</feature>
<evidence type="ECO:0000256" key="2">
    <source>
        <dbReference type="SAM" id="Phobius"/>
    </source>
</evidence>
<evidence type="ECO:0000313" key="5">
    <source>
        <dbReference type="Proteomes" id="UP000749293"/>
    </source>
</evidence>
<feature type="region of interest" description="Disordered" evidence="1">
    <location>
        <begin position="138"/>
        <end position="235"/>
    </location>
</feature>
<feature type="compositionally biased region" description="Low complexity" evidence="1">
    <location>
        <begin position="172"/>
        <end position="202"/>
    </location>
</feature>
<keyword evidence="5" id="KW-1185">Reference proteome</keyword>
<feature type="region of interest" description="Disordered" evidence="1">
    <location>
        <begin position="474"/>
        <end position="498"/>
    </location>
</feature>
<feature type="region of interest" description="Disordered" evidence="1">
    <location>
        <begin position="299"/>
        <end position="367"/>
    </location>
</feature>
<proteinExistence type="predicted"/>
<evidence type="ECO:0000256" key="3">
    <source>
        <dbReference type="SAM" id="SignalP"/>
    </source>
</evidence>
<accession>A0A9P5D242</accession>
<name>A0A9P5D242_9HYPO</name>
<feature type="compositionally biased region" description="Low complexity" evidence="1">
    <location>
        <begin position="386"/>
        <end position="400"/>
    </location>
</feature>
<organism evidence="4 5">
    <name type="scientific">Geosmithia morbida</name>
    <dbReference type="NCBI Taxonomy" id="1094350"/>
    <lineage>
        <taxon>Eukaryota</taxon>
        <taxon>Fungi</taxon>
        <taxon>Dikarya</taxon>
        <taxon>Ascomycota</taxon>
        <taxon>Pezizomycotina</taxon>
        <taxon>Sordariomycetes</taxon>
        <taxon>Hypocreomycetidae</taxon>
        <taxon>Hypocreales</taxon>
        <taxon>Bionectriaceae</taxon>
        <taxon>Geosmithia</taxon>
    </lineage>
</organism>
<comment type="caution">
    <text evidence="4">The sequence shown here is derived from an EMBL/GenBank/DDBJ whole genome shotgun (WGS) entry which is preliminary data.</text>
</comment>
<dbReference type="Proteomes" id="UP000749293">
    <property type="component" value="Unassembled WGS sequence"/>
</dbReference>
<feature type="compositionally biased region" description="Low complexity" evidence="1">
    <location>
        <begin position="214"/>
        <end position="235"/>
    </location>
</feature>
<feature type="compositionally biased region" description="Polar residues" evidence="1">
    <location>
        <begin position="327"/>
        <end position="336"/>
    </location>
</feature>
<feature type="region of interest" description="Disordered" evidence="1">
    <location>
        <begin position="386"/>
        <end position="414"/>
    </location>
</feature>
<evidence type="ECO:0000313" key="4">
    <source>
        <dbReference type="EMBL" id="KAF4123452.1"/>
    </source>
</evidence>
<feature type="transmembrane region" description="Helical" evidence="2">
    <location>
        <begin position="239"/>
        <end position="261"/>
    </location>
</feature>
<protein>
    <submittedName>
        <fullName evidence="4">Uncharacterized protein</fullName>
    </submittedName>
</protein>
<feature type="region of interest" description="Disordered" evidence="1">
    <location>
        <begin position="267"/>
        <end position="286"/>
    </location>
</feature>
<dbReference type="EMBL" id="JAANYQ010000006">
    <property type="protein sequence ID" value="KAF4123452.1"/>
    <property type="molecule type" value="Genomic_DNA"/>
</dbReference>
<dbReference type="GeneID" id="55972378"/>
<feature type="compositionally biased region" description="Low complexity" evidence="1">
    <location>
        <begin position="340"/>
        <end position="350"/>
    </location>
</feature>
<dbReference type="RefSeq" id="XP_035322104.1">
    <property type="nucleotide sequence ID" value="XM_035468123.1"/>
</dbReference>
<feature type="chain" id="PRO_5040343332" evidence="3">
    <location>
        <begin position="30"/>
        <end position="526"/>
    </location>
</feature>
<keyword evidence="2" id="KW-0812">Transmembrane</keyword>
<reference evidence="4" key="1">
    <citation type="submission" date="2020-03" db="EMBL/GenBank/DDBJ databases">
        <title>Site-based positive gene gene selection in Geosmithia morbida across the United States reveals a broad range of putative effectors and factors for local host and environmental adapation.</title>
        <authorList>
            <person name="Onufrak A."/>
            <person name="Murdoch R.W."/>
            <person name="Gazis R."/>
            <person name="Huff M."/>
            <person name="Staton M."/>
            <person name="Klingeman W."/>
            <person name="Hadziabdic D."/>
        </authorList>
    </citation>
    <scope>NUCLEOTIDE SEQUENCE</scope>
    <source>
        <strain evidence="4">1262</strain>
    </source>
</reference>
<feature type="signal peptide" evidence="3">
    <location>
        <begin position="1"/>
        <end position="29"/>
    </location>
</feature>
<keyword evidence="2" id="KW-1133">Transmembrane helix</keyword>
<dbReference type="OrthoDB" id="5338512at2759"/>
<dbReference type="AlphaFoldDB" id="A0A9P5D242"/>
<keyword evidence="2" id="KW-0472">Membrane</keyword>
<keyword evidence="3" id="KW-0732">Signal</keyword>
<evidence type="ECO:0000256" key="1">
    <source>
        <dbReference type="SAM" id="MobiDB-lite"/>
    </source>
</evidence>
<dbReference type="CDD" id="cd12087">
    <property type="entry name" value="TM_EGFR-like"/>
    <property type="match status" value="1"/>
</dbReference>